<evidence type="ECO:0000256" key="2">
    <source>
        <dbReference type="ARBA" id="ARBA00022448"/>
    </source>
</evidence>
<evidence type="ECO:0000259" key="6">
    <source>
        <dbReference type="Pfam" id="PF16755"/>
    </source>
</evidence>
<dbReference type="GeneID" id="25976672"/>
<organism evidence="8">
    <name type="scientific">Grosmannia clavigera (strain kw1407 / UAMH 11150)</name>
    <name type="common">Blue stain fungus</name>
    <name type="synonym">Graphiocladiella clavigera</name>
    <dbReference type="NCBI Taxonomy" id="655863"/>
    <lineage>
        <taxon>Eukaryota</taxon>
        <taxon>Fungi</taxon>
        <taxon>Dikarya</taxon>
        <taxon>Ascomycota</taxon>
        <taxon>Pezizomycotina</taxon>
        <taxon>Sordariomycetes</taxon>
        <taxon>Sordariomycetidae</taxon>
        <taxon>Ophiostomatales</taxon>
        <taxon>Ophiostomataceae</taxon>
        <taxon>Leptographium</taxon>
    </lineage>
</organism>
<feature type="compositionally biased region" description="Gly residues" evidence="5">
    <location>
        <begin position="1164"/>
        <end position="1178"/>
    </location>
</feature>
<evidence type="ECO:0000256" key="4">
    <source>
        <dbReference type="SAM" id="Coils"/>
    </source>
</evidence>
<evidence type="ECO:0000256" key="5">
    <source>
        <dbReference type="SAM" id="MobiDB-lite"/>
    </source>
</evidence>
<reference evidence="7 8" key="1">
    <citation type="journal article" date="2011" name="Proc. Natl. Acad. Sci. U.S.A.">
        <title>Genome and transcriptome analyses of the mountain pine beetle-fungal symbiont Grosmannia clavigera, a lodgepole pine pathogen.</title>
        <authorList>
            <person name="DiGuistini S."/>
            <person name="Wang Y."/>
            <person name="Liao N.Y."/>
            <person name="Taylor G."/>
            <person name="Tanguay P."/>
            <person name="Feau N."/>
            <person name="Henrissat B."/>
            <person name="Chan S.K."/>
            <person name="Hesse-Orce U."/>
            <person name="Alamouti S.M."/>
            <person name="Tsui C.K.M."/>
            <person name="Docking R.T."/>
            <person name="Levasseur A."/>
            <person name="Haridas S."/>
            <person name="Robertson G."/>
            <person name="Birol I."/>
            <person name="Holt R.A."/>
            <person name="Marra M.A."/>
            <person name="Hamelin R.C."/>
            <person name="Hirst M."/>
            <person name="Jones S.J.M."/>
            <person name="Bohlmann J."/>
            <person name="Breuil C."/>
        </authorList>
    </citation>
    <scope>NUCLEOTIDE SEQUENCE [LARGE SCALE GENOMIC DNA]</scope>
    <source>
        <strain evidence="8">kw1407 / UAMH 11150</strain>
    </source>
</reference>
<proteinExistence type="predicted"/>
<keyword evidence="8" id="KW-1185">Reference proteome</keyword>
<dbReference type="FunFam" id="2.130.10.10:FF:000645">
    <property type="entry name" value="Putative nuclear pore complex subunit Nup159"/>
    <property type="match status" value="1"/>
</dbReference>
<dbReference type="PANTHER" id="PTHR23193">
    <property type="entry name" value="NUCLEAR PORE COMPLEX PROTEIN NUP"/>
    <property type="match status" value="1"/>
</dbReference>
<dbReference type="SUPFAM" id="SSF117289">
    <property type="entry name" value="Nucleoporin domain"/>
    <property type="match status" value="1"/>
</dbReference>
<protein>
    <submittedName>
        <fullName evidence="7">Nuclear pore complex subunit</fullName>
    </submittedName>
</protein>
<feature type="compositionally biased region" description="Low complexity" evidence="5">
    <location>
        <begin position="973"/>
        <end position="997"/>
    </location>
</feature>
<feature type="region of interest" description="Disordered" evidence="5">
    <location>
        <begin position="637"/>
        <end position="677"/>
    </location>
</feature>
<keyword evidence="3" id="KW-0539">Nucleus</keyword>
<dbReference type="RefSeq" id="XP_014174972.1">
    <property type="nucleotide sequence ID" value="XM_014319497.1"/>
</dbReference>
<dbReference type="eggNOG" id="KOG3630">
    <property type="taxonomic scope" value="Eukaryota"/>
</dbReference>
<feature type="compositionally biased region" description="Low complexity" evidence="5">
    <location>
        <begin position="779"/>
        <end position="790"/>
    </location>
</feature>
<feature type="compositionally biased region" description="Polar residues" evidence="5">
    <location>
        <begin position="1145"/>
        <end position="1158"/>
    </location>
</feature>
<feature type="compositionally biased region" description="Polar residues" evidence="5">
    <location>
        <begin position="1497"/>
        <end position="1506"/>
    </location>
</feature>
<keyword evidence="2" id="KW-0813">Transport</keyword>
<feature type="domain" description="Nucleoporin Nup159/Nup146 N-terminal" evidence="6">
    <location>
        <begin position="61"/>
        <end position="441"/>
    </location>
</feature>
<feature type="region of interest" description="Disordered" evidence="5">
    <location>
        <begin position="1463"/>
        <end position="1542"/>
    </location>
</feature>
<dbReference type="GO" id="GO:0005643">
    <property type="term" value="C:nuclear pore"/>
    <property type="evidence" value="ECO:0007669"/>
    <property type="project" value="TreeGrafter"/>
</dbReference>
<feature type="compositionally biased region" description="Basic and acidic residues" evidence="5">
    <location>
        <begin position="1184"/>
        <end position="1203"/>
    </location>
</feature>
<dbReference type="STRING" id="655863.F0X9F0"/>
<feature type="compositionally biased region" description="Low complexity" evidence="5">
    <location>
        <begin position="653"/>
        <end position="677"/>
    </location>
</feature>
<feature type="compositionally biased region" description="Low complexity" evidence="5">
    <location>
        <begin position="744"/>
        <end position="761"/>
    </location>
</feature>
<dbReference type="GO" id="GO:0017056">
    <property type="term" value="F:structural constituent of nuclear pore"/>
    <property type="evidence" value="ECO:0007669"/>
    <property type="project" value="TreeGrafter"/>
</dbReference>
<dbReference type="Gene3D" id="2.130.10.10">
    <property type="entry name" value="YVTN repeat-like/Quinoprotein amine dehydrogenase"/>
    <property type="match status" value="1"/>
</dbReference>
<feature type="compositionally biased region" description="Acidic residues" evidence="5">
    <location>
        <begin position="1012"/>
        <end position="1026"/>
    </location>
</feature>
<dbReference type="Pfam" id="PF16755">
    <property type="entry name" value="Beta-prop_NUP159_NUP214"/>
    <property type="match status" value="1"/>
</dbReference>
<feature type="compositionally biased region" description="Low complexity" evidence="5">
    <location>
        <begin position="823"/>
        <end position="837"/>
    </location>
</feature>
<dbReference type="Proteomes" id="UP000007796">
    <property type="component" value="Unassembled WGS sequence"/>
</dbReference>
<dbReference type="InParanoid" id="F0X9F0"/>
<gene>
    <name evidence="7" type="ORF">CMQ_3559</name>
</gene>
<dbReference type="InterPro" id="IPR039462">
    <property type="entry name" value="Nup159/Nup146_N"/>
</dbReference>
<name>F0X9F0_GROCL</name>
<dbReference type="InterPro" id="IPR026054">
    <property type="entry name" value="Nucleoporin"/>
</dbReference>
<evidence type="ECO:0000313" key="7">
    <source>
        <dbReference type="EMBL" id="EFX05490.1"/>
    </source>
</evidence>
<dbReference type="GO" id="GO:0006405">
    <property type="term" value="P:RNA export from nucleus"/>
    <property type="evidence" value="ECO:0007669"/>
    <property type="project" value="TreeGrafter"/>
</dbReference>
<evidence type="ECO:0000256" key="1">
    <source>
        <dbReference type="ARBA" id="ARBA00004123"/>
    </source>
</evidence>
<feature type="compositionally biased region" description="Acidic residues" evidence="5">
    <location>
        <begin position="1034"/>
        <end position="1048"/>
    </location>
</feature>
<keyword evidence="4" id="KW-0175">Coiled coil</keyword>
<dbReference type="GO" id="GO:0008139">
    <property type="term" value="F:nuclear localization sequence binding"/>
    <property type="evidence" value="ECO:0007669"/>
    <property type="project" value="TreeGrafter"/>
</dbReference>
<comment type="subcellular location">
    <subcellularLocation>
        <location evidence="1">Nucleus</location>
    </subcellularLocation>
</comment>
<feature type="coiled-coil region" evidence="4">
    <location>
        <begin position="1378"/>
        <end position="1412"/>
    </location>
</feature>
<dbReference type="HOGENOM" id="CLU_003852_0_0_1"/>
<dbReference type="InterPro" id="IPR015943">
    <property type="entry name" value="WD40/YVTN_repeat-like_dom_sf"/>
</dbReference>
<dbReference type="OrthoDB" id="248320at2759"/>
<feature type="compositionally biased region" description="Pro residues" evidence="5">
    <location>
        <begin position="906"/>
        <end position="915"/>
    </location>
</feature>
<feature type="compositionally biased region" description="Polar residues" evidence="5">
    <location>
        <begin position="763"/>
        <end position="773"/>
    </location>
</feature>
<feature type="compositionally biased region" description="Polar residues" evidence="5">
    <location>
        <begin position="1066"/>
        <end position="1089"/>
    </location>
</feature>
<feature type="region of interest" description="Disordered" evidence="5">
    <location>
        <begin position="744"/>
        <end position="1213"/>
    </location>
</feature>
<feature type="compositionally biased region" description="Low complexity" evidence="5">
    <location>
        <begin position="1463"/>
        <end position="1472"/>
    </location>
</feature>
<sequence>MAFSFGSLGGAAGAGASAAGGSGVQMSQGSDLELIQTEGVGFLSVAGDTKLQLVSKWSEPPLPTASLISVASHKGLVAAAGPDAVRIATTDSVRKALSAEGSGDSDGDIRPFTPQVTIPMQLRVSQLAFTADESFLVLSAETGGGLAVYDVQALAQGSTTQSAFELSTSGETVRSLVPNPMADRAELCALVTVKGNLLMADLKQRSLRSGLAGQPVLRSQVSCVAWSSKGKQLVAGCADGSVYQMTPDGQEKAHIPKPPKLGDYYAASISWLENDVFLVIHNPTAGGQPSEYHIITRNTKAGAGHELVYQKLNDPVEPFGDKAPHHSILRLRDFPPNLQDLLLVASTAVENIGLLTRSKAPLASNVAADKITNVFTTTELADDSRRAQLPMSADYNDTFPVGVALDLSSKDKVHKPIPTDEIEESPGPLPSLWVLNNEGVLVTWWVVYNDSIRQGTTFPGLVAVEDGAAAAPASAFSAPKPATPFGSAALTQTTTPAPAPAFGTSVGLGASSSPWGQAKAASASTSSPARAPAFGAPSTIGSGTAFGASGGLGTKASVWGSSAKTPASPAFGQSAFGSSSATPTAPSGGGFSAFANKTASPFTSIAASSGGAANSSPFSSFKSTGQSGFASLASGTSGGGSVFGSRSETKPFGSTTSFGAPAGASSTTAFPPPATKATGSSVFGSSPFVLGTTFKADPVTANANETTPAKAGSLFGSGFGLSLTQASSTPVTAENTKDEDMDVAAPPAAAEASSPAKPAPSYFESTTPTTTPAPNRFFSPPASTSTPSTTLFGNAAGTTPKAGLFSRPGGLFGTPGGAKADDSTAADAADNEATPKAKQPQEQSLPLPPDGTSKAAFTVGDTSSSSDTSNKAAEDDAPLPPDPFSKPKKAAAEARQAPGLFGKPGAEPPLPPDPFAKPKKSDSEAAAEATSLPEEAPLPPDSLFRTSKSSGAAKADAVPATPLANPFSSMKAPVKSSGSSIFSSNPPPSNDSSLRNPFANLPKPPLSPTTDGSEEEEQSEEGEAEEQSAAGEEEKVEDDDEVEDDEGSGTDIGKDVSPRMNELVKTPSQATHGSFTSTGRDTSANSTFSHIDMPRSQIFGDREAPALRPPRAQEVSPRSPSPQRPTAKPQSGLPTGRLFRDDPQRSFSAPGTASQLLRDTSRQTGGGQASQGFAGSGMFGSRRVARDPNLEEQRKADAHRAAESAKALTPEDSYEAMDRELEQALEPTLQLAECVYILDSDIGGGDSVAAQTEAVYRDINRMVLVLRVNSRNIDAFLRGNSIGGHKTEEDLDEPEGWVLCDVDDLGTIVSRELPTKLRQSRVKGEEALQAAAEALLKEAGQLRVMHEDLARVVQLQVSQDQAAAARTLPLTAEQDVQQNELRRAFTKLMGQLVEAEQQLVMLRTRMSSLAANGGGVGEGGGGVVPALPTVDAVMRTIAKMTAMAEKRSGDIDVLEAQMRKLGLNGRNGRTNGQSNSHVHAHSPFSTPQKQSKRGSGIFSTPGSTQRALFASPGAGGTPTRRKLSGYTDKEKEALRQTRASRQRTLERLQRIHEAEGPRHIGID</sequence>
<dbReference type="GO" id="GO:0006606">
    <property type="term" value="P:protein import into nucleus"/>
    <property type="evidence" value="ECO:0007669"/>
    <property type="project" value="TreeGrafter"/>
</dbReference>
<accession>F0X9F0</accession>
<feature type="compositionally biased region" description="Polar residues" evidence="5">
    <location>
        <begin position="1473"/>
        <end position="1489"/>
    </location>
</feature>
<dbReference type="PANTHER" id="PTHR23193:SF23">
    <property type="entry name" value="NUCLEAR PORE COMPLEX PROTEIN NUP153"/>
    <property type="match status" value="1"/>
</dbReference>
<evidence type="ECO:0000313" key="8">
    <source>
        <dbReference type="Proteomes" id="UP000007796"/>
    </source>
</evidence>
<dbReference type="EMBL" id="GL629735">
    <property type="protein sequence ID" value="EFX05490.1"/>
    <property type="molecule type" value="Genomic_DNA"/>
</dbReference>
<evidence type="ECO:0000256" key="3">
    <source>
        <dbReference type="ARBA" id="ARBA00023242"/>
    </source>
</evidence>